<proteinExistence type="predicted"/>
<protein>
    <submittedName>
        <fullName evidence="2">IS1595 family transposase</fullName>
    </submittedName>
</protein>
<dbReference type="EMBL" id="WSFE01000028">
    <property type="protein sequence ID" value="NDL26848.1"/>
    <property type="molecule type" value="Genomic_DNA"/>
</dbReference>
<dbReference type="Proteomes" id="UP000470051">
    <property type="component" value="Unassembled WGS sequence"/>
</dbReference>
<name>A0ABX0B5P4_9GAMM</name>
<accession>A0ABX0B5P4</accession>
<dbReference type="RefSeq" id="WP_113043261.1">
    <property type="nucleotide sequence ID" value="NZ_CAWPKC010000028.1"/>
</dbReference>
<dbReference type="InterPro" id="IPR024442">
    <property type="entry name" value="Transposase_Zn_ribbon"/>
</dbReference>
<organism evidence="2 3">
    <name type="scientific">Photorhabdus kayaii</name>
    <dbReference type="NCBI Taxonomy" id="230088"/>
    <lineage>
        <taxon>Bacteria</taxon>
        <taxon>Pseudomonadati</taxon>
        <taxon>Pseudomonadota</taxon>
        <taxon>Gammaproteobacteria</taxon>
        <taxon>Enterobacterales</taxon>
        <taxon>Morganellaceae</taxon>
        <taxon>Photorhabdus</taxon>
    </lineage>
</organism>
<dbReference type="Pfam" id="PF12760">
    <property type="entry name" value="Zn_ribbon_IS1595"/>
    <property type="match status" value="1"/>
</dbReference>
<dbReference type="NCBIfam" id="NF033547">
    <property type="entry name" value="transpos_IS1595"/>
    <property type="match status" value="1"/>
</dbReference>
<reference evidence="2 3" key="1">
    <citation type="submission" date="2019-12" db="EMBL/GenBank/DDBJ databases">
        <title>Engineering Photorhabdus to improve their lethality against agricultural pests.</title>
        <authorList>
            <person name="Machado R.A.R."/>
        </authorList>
    </citation>
    <scope>NUCLEOTIDE SEQUENCE [LARGE SCALE GENOMIC DNA]</scope>
    <source>
        <strain evidence="2 3">M-HU2</strain>
    </source>
</reference>
<comment type="caution">
    <text evidence="2">The sequence shown here is derived from an EMBL/GenBank/DDBJ whole genome shotgun (WGS) entry which is preliminary data.</text>
</comment>
<dbReference type="SMART" id="SM01126">
    <property type="entry name" value="DDE_Tnp_IS1595"/>
    <property type="match status" value="1"/>
</dbReference>
<feature type="domain" description="ISXO2-like transposase" evidence="1">
    <location>
        <begin position="135"/>
        <end position="282"/>
    </location>
</feature>
<keyword evidence="3" id="KW-1185">Reference proteome</keyword>
<dbReference type="InterPro" id="IPR024445">
    <property type="entry name" value="Tnp_ISXO2-like"/>
</dbReference>
<sequence length="316" mass="36372">MAKNQIQFQKGISIHEFISLYGHEEQCQKQVFDMRWPTGYHCPHCGHDKYCQLKSRLLYQCNQCHHQTSLTAGTLFSASKLPLTVWFLAIYLMTQEKNGISALEMSRQLGISYNAAWRMKHKLMKAMKERDDEKPLGGFIQLDDVYWGGAQHGPRGRGAKGKCPFVAAVSMNEKGHSMFMRFSVVKGFKTEELTRWAKVHLKPKSLVISDGLACFRGIEQAGTGTFHLPLVTGGGAQSVKLPYFQWVNTMISHVKNSIRGTYHSISKKYLPRYLAEFCFRFNWRFNLKKTFEQLIYSCIRAAPIPEYLLKLAEIRW</sequence>
<gene>
    <name evidence="2" type="ORF">GPY42_17335</name>
</gene>
<evidence type="ECO:0000313" key="2">
    <source>
        <dbReference type="EMBL" id="NDL26848.1"/>
    </source>
</evidence>
<dbReference type="Pfam" id="PF12762">
    <property type="entry name" value="DDE_Tnp_IS1595"/>
    <property type="match status" value="1"/>
</dbReference>
<evidence type="ECO:0000313" key="3">
    <source>
        <dbReference type="Proteomes" id="UP000470051"/>
    </source>
</evidence>
<evidence type="ECO:0000259" key="1">
    <source>
        <dbReference type="SMART" id="SM01126"/>
    </source>
</evidence>